<dbReference type="EMBL" id="JANPWB010000013">
    <property type="protein sequence ID" value="KAJ1109541.1"/>
    <property type="molecule type" value="Genomic_DNA"/>
</dbReference>
<accession>A0AAV7N1U0</accession>
<gene>
    <name evidence="1" type="ORF">NDU88_006901</name>
</gene>
<evidence type="ECO:0000313" key="2">
    <source>
        <dbReference type="Proteomes" id="UP001066276"/>
    </source>
</evidence>
<organism evidence="1 2">
    <name type="scientific">Pleurodeles waltl</name>
    <name type="common">Iberian ribbed newt</name>
    <dbReference type="NCBI Taxonomy" id="8319"/>
    <lineage>
        <taxon>Eukaryota</taxon>
        <taxon>Metazoa</taxon>
        <taxon>Chordata</taxon>
        <taxon>Craniata</taxon>
        <taxon>Vertebrata</taxon>
        <taxon>Euteleostomi</taxon>
        <taxon>Amphibia</taxon>
        <taxon>Batrachia</taxon>
        <taxon>Caudata</taxon>
        <taxon>Salamandroidea</taxon>
        <taxon>Salamandridae</taxon>
        <taxon>Pleurodelinae</taxon>
        <taxon>Pleurodeles</taxon>
    </lineage>
</organism>
<comment type="caution">
    <text evidence="1">The sequence shown here is derived from an EMBL/GenBank/DDBJ whole genome shotgun (WGS) entry which is preliminary data.</text>
</comment>
<dbReference type="AlphaFoldDB" id="A0AAV7N1U0"/>
<proteinExistence type="predicted"/>
<reference evidence="1" key="1">
    <citation type="journal article" date="2022" name="bioRxiv">
        <title>Sequencing and chromosome-scale assembly of the giantPleurodeles waltlgenome.</title>
        <authorList>
            <person name="Brown T."/>
            <person name="Elewa A."/>
            <person name="Iarovenko S."/>
            <person name="Subramanian E."/>
            <person name="Araus A.J."/>
            <person name="Petzold A."/>
            <person name="Susuki M."/>
            <person name="Suzuki K.-i.T."/>
            <person name="Hayashi T."/>
            <person name="Toyoda A."/>
            <person name="Oliveira C."/>
            <person name="Osipova E."/>
            <person name="Leigh N.D."/>
            <person name="Simon A."/>
            <person name="Yun M.H."/>
        </authorList>
    </citation>
    <scope>NUCLEOTIDE SEQUENCE</scope>
    <source>
        <strain evidence="1">20211129_DDA</strain>
        <tissue evidence="1">Liver</tissue>
    </source>
</reference>
<sequence>MMPYEVRRCTRTAVRARDKQRVVKRKRTSLNSLCTKALVQNITKLQISHRPSVLLLPYPNGEIQKSRGARVLRYATLTNEYFVPHPLHAWLDQCPRGLTDGGGGSDILV</sequence>
<dbReference type="Proteomes" id="UP001066276">
    <property type="component" value="Chromosome 9"/>
</dbReference>
<protein>
    <submittedName>
        <fullName evidence="1">Uncharacterized protein</fullName>
    </submittedName>
</protein>
<name>A0AAV7N1U0_PLEWA</name>
<keyword evidence="2" id="KW-1185">Reference proteome</keyword>
<evidence type="ECO:0000313" key="1">
    <source>
        <dbReference type="EMBL" id="KAJ1109541.1"/>
    </source>
</evidence>